<keyword evidence="2" id="KW-1185">Reference proteome</keyword>
<feature type="region of interest" description="Disordered" evidence="1">
    <location>
        <begin position="241"/>
        <end position="264"/>
    </location>
</feature>
<name>A0A3Q0DQ43_CARSF</name>
<accession>A0A3Q0DQ43</accession>
<dbReference type="STRING" id="1868482.ENSTSYP00000018608"/>
<sequence length="264" mass="29273">MERTVASAETHLGRFCTLLAAYTRRTARLRDKADQLVRRLVDFADSEGPGLRATLRDFAEDLAKVQDYRQSSGRDHPGGSEGGPTLTAPLQLLARGQAETSVHRAAVDASHTSQQLEETVAAFQRQKLKDLQDIFADFVTVEMLFHAKALEVYSRAFQTLASYDLERDQQDFEATMRGVSGRRDTGPLADSSPSPPVPWARARRESRVPVLHVSYKARCHPRVGFGRALCTSDHVGRDLVPIRAGLSQRRGHGGRVRGDSRPRS</sequence>
<dbReference type="GO" id="GO:0060271">
    <property type="term" value="P:cilium assembly"/>
    <property type="evidence" value="ECO:0007669"/>
    <property type="project" value="TreeGrafter"/>
</dbReference>
<dbReference type="GO" id="GO:0035869">
    <property type="term" value="C:ciliary transition zone"/>
    <property type="evidence" value="ECO:0007669"/>
    <property type="project" value="TreeGrafter"/>
</dbReference>
<dbReference type="InterPro" id="IPR009602">
    <property type="entry name" value="CBAR/FAM92"/>
</dbReference>
<evidence type="ECO:0000313" key="2">
    <source>
        <dbReference type="Proteomes" id="UP000189704"/>
    </source>
</evidence>
<evidence type="ECO:0000313" key="3">
    <source>
        <dbReference type="RefSeq" id="XP_021563943.1"/>
    </source>
</evidence>
<dbReference type="Pfam" id="PF06730">
    <property type="entry name" value="FAM92"/>
    <property type="match status" value="2"/>
</dbReference>
<dbReference type="KEGG" id="csyr:103250907"/>
<feature type="compositionally biased region" description="Basic and acidic residues" evidence="1">
    <location>
        <begin position="68"/>
        <end position="78"/>
    </location>
</feature>
<dbReference type="PANTHER" id="PTHR21223:SF3">
    <property type="entry name" value="CBY1-INTERACTING BAR DOMAIN-CONTAINING PROTEIN 2"/>
    <property type="match status" value="1"/>
</dbReference>
<organism evidence="2 3">
    <name type="scientific">Carlito syrichta</name>
    <name type="common">Philippine tarsier</name>
    <name type="synonym">Tarsius syrichta</name>
    <dbReference type="NCBI Taxonomy" id="1868482"/>
    <lineage>
        <taxon>Eukaryota</taxon>
        <taxon>Metazoa</taxon>
        <taxon>Chordata</taxon>
        <taxon>Craniata</taxon>
        <taxon>Vertebrata</taxon>
        <taxon>Euteleostomi</taxon>
        <taxon>Mammalia</taxon>
        <taxon>Eutheria</taxon>
        <taxon>Euarchontoglires</taxon>
        <taxon>Primates</taxon>
        <taxon>Haplorrhini</taxon>
        <taxon>Tarsiiformes</taxon>
        <taxon>Tarsiidae</taxon>
        <taxon>Carlito</taxon>
    </lineage>
</organism>
<feature type="non-terminal residue" evidence="3">
    <location>
        <position position="264"/>
    </location>
</feature>
<gene>
    <name evidence="3" type="primary">LOC103250907</name>
</gene>
<reference evidence="3" key="1">
    <citation type="submission" date="2025-08" db="UniProtKB">
        <authorList>
            <consortium name="RefSeq"/>
        </authorList>
    </citation>
    <scope>IDENTIFICATION</scope>
</reference>
<proteinExistence type="predicted"/>
<dbReference type="RefSeq" id="XP_021563943.1">
    <property type="nucleotide sequence ID" value="XM_021708268.1"/>
</dbReference>
<dbReference type="AlphaFoldDB" id="A0A3Q0DQ43"/>
<dbReference type="GO" id="GO:0036064">
    <property type="term" value="C:ciliary basal body"/>
    <property type="evidence" value="ECO:0007669"/>
    <property type="project" value="TreeGrafter"/>
</dbReference>
<dbReference type="OrthoDB" id="60621at2759"/>
<protein>
    <submittedName>
        <fullName evidence="3">Protein FAM92B-like</fullName>
    </submittedName>
</protein>
<dbReference type="GeneID" id="103250907"/>
<feature type="region of interest" description="Disordered" evidence="1">
    <location>
        <begin position="178"/>
        <end position="203"/>
    </location>
</feature>
<feature type="region of interest" description="Disordered" evidence="1">
    <location>
        <begin position="68"/>
        <end position="87"/>
    </location>
</feature>
<dbReference type="PANTHER" id="PTHR21223">
    <property type="entry name" value="CBY1-INTERACTING BAR DOMAIN-CONTAINING PROTEIN HOMOLOG"/>
    <property type="match status" value="1"/>
</dbReference>
<evidence type="ECO:0000256" key="1">
    <source>
        <dbReference type="SAM" id="MobiDB-lite"/>
    </source>
</evidence>
<dbReference type="Proteomes" id="UP000189704">
    <property type="component" value="Unplaced"/>
</dbReference>